<comment type="function">
    <text evidence="1">The aspartyl protease (PR) mediates the proteolytic cleavages of the Gag and Gag-Pol polyproteins after assembly of the VLP.</text>
</comment>
<keyword evidence="14" id="KW-0694">RNA-binding</keyword>
<evidence type="ECO:0000256" key="11">
    <source>
        <dbReference type="ARBA" id="ARBA00022801"/>
    </source>
</evidence>
<dbReference type="InterPro" id="IPR012337">
    <property type="entry name" value="RNaseH-like_sf"/>
</dbReference>
<evidence type="ECO:0000256" key="3">
    <source>
        <dbReference type="ARBA" id="ARBA00022612"/>
    </source>
</evidence>
<evidence type="ECO:0000256" key="6">
    <source>
        <dbReference type="ARBA" id="ARBA00022722"/>
    </source>
</evidence>
<keyword evidence="15" id="KW-0229">DNA integration</keyword>
<keyword evidence="16" id="KW-0695">RNA-directed DNA polymerase</keyword>
<dbReference type="InterPro" id="IPR001584">
    <property type="entry name" value="Integrase_cat-core"/>
</dbReference>
<dbReference type="SUPFAM" id="SSF56672">
    <property type="entry name" value="DNA/RNA polymerases"/>
    <property type="match status" value="1"/>
</dbReference>
<keyword evidence="6" id="KW-0540">Nuclease</keyword>
<evidence type="ECO:0000256" key="2">
    <source>
        <dbReference type="ARBA" id="ARBA00022578"/>
    </source>
</evidence>
<evidence type="ECO:0000256" key="23">
    <source>
        <dbReference type="SAM" id="MobiDB-lite"/>
    </source>
</evidence>
<protein>
    <recommendedName>
        <fullName evidence="24">Integrase catalytic domain-containing protein</fullName>
    </recommendedName>
</protein>
<dbReference type="GO" id="GO:0004519">
    <property type="term" value="F:endonuclease activity"/>
    <property type="evidence" value="ECO:0007669"/>
    <property type="project" value="UniProtKB-KW"/>
</dbReference>
<keyword evidence="20" id="KW-0511">Multifunctional enzyme</keyword>
<evidence type="ECO:0000256" key="14">
    <source>
        <dbReference type="ARBA" id="ARBA00022884"/>
    </source>
</evidence>
<feature type="compositionally biased region" description="Polar residues" evidence="23">
    <location>
        <begin position="371"/>
        <end position="382"/>
    </location>
</feature>
<dbReference type="Gene3D" id="3.30.420.10">
    <property type="entry name" value="Ribonuclease H-like superfamily/Ribonuclease H"/>
    <property type="match status" value="1"/>
</dbReference>
<dbReference type="GO" id="GO:0005634">
    <property type="term" value="C:nucleus"/>
    <property type="evidence" value="ECO:0007669"/>
    <property type="project" value="UniProtKB-ARBA"/>
</dbReference>
<evidence type="ECO:0000256" key="7">
    <source>
        <dbReference type="ARBA" id="ARBA00022723"/>
    </source>
</evidence>
<organism evidence="25 26">
    <name type="scientific">Austropuccinia psidii MF-1</name>
    <dbReference type="NCBI Taxonomy" id="1389203"/>
    <lineage>
        <taxon>Eukaryota</taxon>
        <taxon>Fungi</taxon>
        <taxon>Dikarya</taxon>
        <taxon>Basidiomycota</taxon>
        <taxon>Pucciniomycotina</taxon>
        <taxon>Pucciniomycetes</taxon>
        <taxon>Pucciniales</taxon>
        <taxon>Sphaerophragmiaceae</taxon>
        <taxon>Austropuccinia</taxon>
    </lineage>
</organism>
<dbReference type="Pfam" id="PF22936">
    <property type="entry name" value="Pol_BBD"/>
    <property type="match status" value="1"/>
</dbReference>
<dbReference type="GO" id="GO:0046872">
    <property type="term" value="F:metal ion binding"/>
    <property type="evidence" value="ECO:0007669"/>
    <property type="project" value="UniProtKB-KW"/>
</dbReference>
<dbReference type="Pfam" id="PF00665">
    <property type="entry name" value="rve"/>
    <property type="match status" value="1"/>
</dbReference>
<dbReference type="InterPro" id="IPR043502">
    <property type="entry name" value="DNA/RNA_pol_sf"/>
</dbReference>
<name>A0A9Q3CRL9_9BASI</name>
<keyword evidence="2" id="KW-0815">Transposition</keyword>
<dbReference type="GO" id="GO:0006310">
    <property type="term" value="P:DNA recombination"/>
    <property type="evidence" value="ECO:0007669"/>
    <property type="project" value="UniProtKB-KW"/>
</dbReference>
<keyword evidence="10" id="KW-0255">Endonuclease</keyword>
<dbReference type="Pfam" id="PF25597">
    <property type="entry name" value="SH3_retrovirus"/>
    <property type="match status" value="1"/>
</dbReference>
<dbReference type="InterPro" id="IPR054722">
    <property type="entry name" value="PolX-like_BBD"/>
</dbReference>
<evidence type="ECO:0000256" key="22">
    <source>
        <dbReference type="ARBA" id="ARBA00049244"/>
    </source>
</evidence>
<keyword evidence="13" id="KW-0460">Magnesium</keyword>
<keyword evidence="5" id="KW-0548">Nucleotidyltransferase</keyword>
<evidence type="ECO:0000256" key="13">
    <source>
        <dbReference type="ARBA" id="ARBA00022842"/>
    </source>
</evidence>
<dbReference type="GO" id="GO:0006508">
    <property type="term" value="P:proteolysis"/>
    <property type="evidence" value="ECO:0007669"/>
    <property type="project" value="UniProtKB-KW"/>
</dbReference>
<keyword evidence="8" id="KW-0547">Nucleotide-binding</keyword>
<evidence type="ECO:0000256" key="21">
    <source>
        <dbReference type="ARBA" id="ARBA00048173"/>
    </source>
</evidence>
<reference evidence="25" key="1">
    <citation type="submission" date="2021-03" db="EMBL/GenBank/DDBJ databases">
        <title>Draft genome sequence of rust myrtle Austropuccinia psidii MF-1, a brazilian biotype.</title>
        <authorList>
            <person name="Quecine M.C."/>
            <person name="Pachon D.M.R."/>
            <person name="Bonatelli M.L."/>
            <person name="Correr F.H."/>
            <person name="Franceschini L.M."/>
            <person name="Leite T.F."/>
            <person name="Margarido G.R.A."/>
            <person name="Almeida C.A."/>
            <person name="Ferrarezi J.A."/>
            <person name="Labate C.A."/>
        </authorList>
    </citation>
    <scope>NUCLEOTIDE SEQUENCE</scope>
    <source>
        <strain evidence="25">MF-1</strain>
    </source>
</reference>
<dbReference type="GO" id="GO:0003723">
    <property type="term" value="F:RNA binding"/>
    <property type="evidence" value="ECO:0007669"/>
    <property type="project" value="UniProtKB-KW"/>
</dbReference>
<comment type="catalytic activity">
    <reaction evidence="21">
        <text>DNA(n) + a 2'-deoxyribonucleoside 5'-triphosphate = DNA(n+1) + diphosphate</text>
        <dbReference type="Rhea" id="RHEA:22508"/>
        <dbReference type="Rhea" id="RHEA-COMP:17339"/>
        <dbReference type="Rhea" id="RHEA-COMP:17340"/>
        <dbReference type="ChEBI" id="CHEBI:33019"/>
        <dbReference type="ChEBI" id="CHEBI:61560"/>
        <dbReference type="ChEBI" id="CHEBI:173112"/>
        <dbReference type="EC" id="2.7.7.49"/>
    </reaction>
</comment>
<keyword evidence="4" id="KW-0645">Protease</keyword>
<dbReference type="GO" id="GO:0003887">
    <property type="term" value="F:DNA-directed DNA polymerase activity"/>
    <property type="evidence" value="ECO:0007669"/>
    <property type="project" value="UniProtKB-KW"/>
</dbReference>
<evidence type="ECO:0000259" key="24">
    <source>
        <dbReference type="PROSITE" id="PS50994"/>
    </source>
</evidence>
<sequence length="909" mass="104215">MFNDPKIFTNTTQLAQQIELANGSTIQASGTGTVQIKLPHCILELSNCLLVKNLSYNLISLGAIMKLNYKILTQNNNTIFNGTFNSGNFEVTIEGNKALATITNHNNILTLHQTSRHPSPEYLGKMFPTLTTTNLQCPTCNLCKITKSPFKGAFPTPQRKLQFIHTDLFGPVETPSNLGYKYCLRVVDSYRSYVWTTFLKSKSETGFHIQKLIQRIENQCKEKIANLVSNNESEFKNHQLTTFFQDKGITHLTTAPYTPQQSPFTERGNWITITKARCLLSDSGLDKSFWAKAWFKRPPTYQHLQPFGCLCYYLNNQPQGKFSEKGSEGLFLGYEEGHRAYQILDRRTEPQITNDNPITINTAPPKDNHPKSPTNNLLDSNVSTAVPTNKKGDHYEWIPKEQPPANEIHGENTISNELENMEKHQVWSPTTIDNNIKPLSTTWVFKRKTDENGNLTKFKARLCVRGFHQKEGIDYDDVFSPTGRLTSLRLLFTLCHLNKFKIEQMDVKCAFLNGKADKDLYILRPDGYDSHQPHQYFILNGSLCGLKQSPRCWHLELKKALTDIGLTPSLTDPCLFFSKDQHKPMWLFIHVDDLIFGGSWNEEFKTKINHRFEMEDLGQIKYALGIRILQLQDYISLIQDKFIKNILEEFNLTDCRHTTSPLPGNSKSFKHLPSKSIDHPFNYRRAIGLLQYLVQCTRPDLAFATSFLSQFLEDPKDIHFNSVKHVLAYLKSTKHYDLRLGQNNLKHQQNHILGFTDSDWGGSEESKSFSASIIYYHGTLGWRSHKQKVVALSSAEAEYNAATEAIQDLLWLKHLLLETTNLIPKLTLFTDNQSTIAIASNHVYHHGTRHINFRLHFIQNLLENQELQITYLETNRMIADSLTKNNPYNKSIDHLKIIFSNNDLSSKEE</sequence>
<evidence type="ECO:0000256" key="10">
    <source>
        <dbReference type="ARBA" id="ARBA00022759"/>
    </source>
</evidence>
<dbReference type="SUPFAM" id="SSF53098">
    <property type="entry name" value="Ribonuclease H-like"/>
    <property type="match status" value="1"/>
</dbReference>
<dbReference type="Proteomes" id="UP000765509">
    <property type="component" value="Unassembled WGS sequence"/>
</dbReference>
<feature type="region of interest" description="Disordered" evidence="23">
    <location>
        <begin position="352"/>
        <end position="382"/>
    </location>
</feature>
<feature type="compositionally biased region" description="Polar residues" evidence="23">
    <location>
        <begin position="352"/>
        <end position="362"/>
    </location>
</feature>
<evidence type="ECO:0000256" key="19">
    <source>
        <dbReference type="ARBA" id="ARBA00023172"/>
    </source>
</evidence>
<evidence type="ECO:0000256" key="16">
    <source>
        <dbReference type="ARBA" id="ARBA00022918"/>
    </source>
</evidence>
<dbReference type="OrthoDB" id="1408312at2759"/>
<evidence type="ECO:0000256" key="18">
    <source>
        <dbReference type="ARBA" id="ARBA00023113"/>
    </source>
</evidence>
<proteinExistence type="predicted"/>
<evidence type="ECO:0000256" key="5">
    <source>
        <dbReference type="ARBA" id="ARBA00022695"/>
    </source>
</evidence>
<comment type="caution">
    <text evidence="25">The sequence shown here is derived from an EMBL/GenBank/DDBJ whole genome shotgun (WGS) entry which is preliminary data.</text>
</comment>
<accession>A0A9Q3CRL9</accession>
<dbReference type="GO" id="GO:0005524">
    <property type="term" value="F:ATP binding"/>
    <property type="evidence" value="ECO:0007669"/>
    <property type="project" value="UniProtKB-KW"/>
</dbReference>
<dbReference type="InterPro" id="IPR036397">
    <property type="entry name" value="RNaseH_sf"/>
</dbReference>
<evidence type="ECO:0000256" key="17">
    <source>
        <dbReference type="ARBA" id="ARBA00022932"/>
    </source>
</evidence>
<gene>
    <name evidence="25" type="ORF">O181_028974</name>
</gene>
<dbReference type="InterPro" id="IPR039537">
    <property type="entry name" value="Retrotran_Ty1/copia-like"/>
</dbReference>
<comment type="catalytic activity">
    <reaction evidence="22">
        <text>DNA(n) + a 2'-deoxyribonucleoside 5'-triphosphate = DNA(n+1) + diphosphate</text>
        <dbReference type="Rhea" id="RHEA:22508"/>
        <dbReference type="Rhea" id="RHEA-COMP:17339"/>
        <dbReference type="Rhea" id="RHEA-COMP:17340"/>
        <dbReference type="ChEBI" id="CHEBI:33019"/>
        <dbReference type="ChEBI" id="CHEBI:61560"/>
        <dbReference type="ChEBI" id="CHEBI:173112"/>
        <dbReference type="EC" id="2.7.7.7"/>
    </reaction>
</comment>
<keyword evidence="12" id="KW-0067">ATP-binding</keyword>
<dbReference type="InterPro" id="IPR057670">
    <property type="entry name" value="SH3_retrovirus"/>
</dbReference>
<evidence type="ECO:0000256" key="20">
    <source>
        <dbReference type="ARBA" id="ARBA00023268"/>
    </source>
</evidence>
<dbReference type="Pfam" id="PF07727">
    <property type="entry name" value="RVT_2"/>
    <property type="match status" value="1"/>
</dbReference>
<keyword evidence="11" id="KW-0378">Hydrolase</keyword>
<evidence type="ECO:0000256" key="15">
    <source>
        <dbReference type="ARBA" id="ARBA00022908"/>
    </source>
</evidence>
<keyword evidence="26" id="KW-1185">Reference proteome</keyword>
<feature type="domain" description="Integrase catalytic" evidence="24">
    <location>
        <begin position="151"/>
        <end position="326"/>
    </location>
</feature>
<keyword evidence="9" id="KW-0064">Aspartyl protease</keyword>
<dbReference type="GO" id="GO:0004190">
    <property type="term" value="F:aspartic-type endopeptidase activity"/>
    <property type="evidence" value="ECO:0007669"/>
    <property type="project" value="UniProtKB-KW"/>
</dbReference>
<dbReference type="PANTHER" id="PTHR42648:SF11">
    <property type="entry name" value="TRANSPOSON TY4-P GAG-POL POLYPROTEIN"/>
    <property type="match status" value="1"/>
</dbReference>
<keyword evidence="18" id="KW-0917">Virion maturation</keyword>
<dbReference type="AlphaFoldDB" id="A0A9Q3CRL9"/>
<evidence type="ECO:0000256" key="9">
    <source>
        <dbReference type="ARBA" id="ARBA00022750"/>
    </source>
</evidence>
<dbReference type="PROSITE" id="PS50994">
    <property type="entry name" value="INTEGRASE"/>
    <property type="match status" value="1"/>
</dbReference>
<dbReference type="EMBL" id="AVOT02009994">
    <property type="protein sequence ID" value="MBW0489259.1"/>
    <property type="molecule type" value="Genomic_DNA"/>
</dbReference>
<dbReference type="PANTHER" id="PTHR42648">
    <property type="entry name" value="TRANSPOSASE, PUTATIVE-RELATED"/>
    <property type="match status" value="1"/>
</dbReference>
<keyword evidence="3" id="KW-1188">Viral release from host cell</keyword>
<dbReference type="GO" id="GO:0003964">
    <property type="term" value="F:RNA-directed DNA polymerase activity"/>
    <property type="evidence" value="ECO:0007669"/>
    <property type="project" value="UniProtKB-KW"/>
</dbReference>
<dbReference type="GO" id="GO:0032196">
    <property type="term" value="P:transposition"/>
    <property type="evidence" value="ECO:0007669"/>
    <property type="project" value="UniProtKB-KW"/>
</dbReference>
<evidence type="ECO:0000313" key="25">
    <source>
        <dbReference type="EMBL" id="MBW0489259.1"/>
    </source>
</evidence>
<evidence type="ECO:0000256" key="8">
    <source>
        <dbReference type="ARBA" id="ARBA00022741"/>
    </source>
</evidence>
<keyword evidence="7" id="KW-0479">Metal-binding</keyword>
<evidence type="ECO:0000313" key="26">
    <source>
        <dbReference type="Proteomes" id="UP000765509"/>
    </source>
</evidence>
<keyword evidence="17" id="KW-0808">Transferase</keyword>
<keyword evidence="17" id="KW-0239">DNA-directed DNA polymerase</keyword>
<evidence type="ECO:0000256" key="12">
    <source>
        <dbReference type="ARBA" id="ARBA00022840"/>
    </source>
</evidence>
<dbReference type="InterPro" id="IPR013103">
    <property type="entry name" value="RVT_2"/>
</dbReference>
<evidence type="ECO:0000256" key="4">
    <source>
        <dbReference type="ARBA" id="ARBA00022670"/>
    </source>
</evidence>
<evidence type="ECO:0000256" key="1">
    <source>
        <dbReference type="ARBA" id="ARBA00002180"/>
    </source>
</evidence>
<dbReference type="GO" id="GO:0015074">
    <property type="term" value="P:DNA integration"/>
    <property type="evidence" value="ECO:0007669"/>
    <property type="project" value="UniProtKB-KW"/>
</dbReference>
<keyword evidence="19" id="KW-0233">DNA recombination</keyword>
<dbReference type="CDD" id="cd09272">
    <property type="entry name" value="RNase_HI_RT_Ty1"/>
    <property type="match status" value="1"/>
</dbReference>